<dbReference type="Proteomes" id="UP000253551">
    <property type="component" value="Unassembled WGS sequence"/>
</dbReference>
<feature type="domain" description="Sorting nexin/Vps5-like C-terminal" evidence="7">
    <location>
        <begin position="161"/>
        <end position="247"/>
    </location>
</feature>
<evidence type="ECO:0000256" key="5">
    <source>
        <dbReference type="ARBA" id="ARBA00041273"/>
    </source>
</evidence>
<dbReference type="AlphaFoldDB" id="A0A367KY72"/>
<feature type="domain" description="Sorting nexin/Vps5-like C-terminal" evidence="7">
    <location>
        <begin position="2"/>
        <end position="134"/>
    </location>
</feature>
<dbReference type="GO" id="GO:0000407">
    <property type="term" value="C:phagophore assembly site"/>
    <property type="evidence" value="ECO:0007669"/>
    <property type="project" value="TreeGrafter"/>
</dbReference>
<dbReference type="GO" id="GO:0008289">
    <property type="term" value="F:lipid binding"/>
    <property type="evidence" value="ECO:0007669"/>
    <property type="project" value="UniProtKB-KW"/>
</dbReference>
<evidence type="ECO:0000256" key="2">
    <source>
        <dbReference type="ARBA" id="ARBA00023121"/>
    </source>
</evidence>
<evidence type="ECO:0000259" key="7">
    <source>
        <dbReference type="Pfam" id="PF09325"/>
    </source>
</evidence>
<dbReference type="PANTHER" id="PTHR45949:SF2">
    <property type="entry name" value="SORTING NEXIN-4"/>
    <property type="match status" value="1"/>
</dbReference>
<dbReference type="InterPro" id="IPR015404">
    <property type="entry name" value="Vps5_C"/>
</dbReference>
<dbReference type="STRING" id="4846.A0A367KY72"/>
<evidence type="ECO:0000256" key="3">
    <source>
        <dbReference type="ARBA" id="ARBA00023136"/>
    </source>
</evidence>
<dbReference type="PANTHER" id="PTHR45949">
    <property type="entry name" value="SORTING NEXIN-4"/>
    <property type="match status" value="1"/>
</dbReference>
<protein>
    <recommendedName>
        <fullName evidence="4">Sorting nexin-4</fullName>
    </recommendedName>
    <alternativeName>
        <fullName evidence="5">Autophagy-related protein 24</fullName>
    </alternativeName>
</protein>
<dbReference type="EMBL" id="PJQM01000029">
    <property type="protein sequence ID" value="RCI07135.1"/>
    <property type="molecule type" value="Genomic_DNA"/>
</dbReference>
<dbReference type="Gene3D" id="1.20.1270.60">
    <property type="entry name" value="Arfaptin homology (AH) domain/BAR domain"/>
    <property type="match status" value="1"/>
</dbReference>
<keyword evidence="3" id="KW-0472">Membrane</keyword>
<evidence type="ECO:0000256" key="1">
    <source>
        <dbReference type="ARBA" id="ARBA00004184"/>
    </source>
</evidence>
<dbReference type="GO" id="GO:0034727">
    <property type="term" value="P:piecemeal microautophagy of the nucleus"/>
    <property type="evidence" value="ECO:0007669"/>
    <property type="project" value="TreeGrafter"/>
</dbReference>
<evidence type="ECO:0000313" key="8">
    <source>
        <dbReference type="EMBL" id="RCI07135.1"/>
    </source>
</evidence>
<keyword evidence="2" id="KW-0446">Lipid-binding</keyword>
<gene>
    <name evidence="8" type="primary">SNX4_5</name>
    <name evidence="8" type="ORF">CU098_011057</name>
</gene>
<evidence type="ECO:0000256" key="6">
    <source>
        <dbReference type="SAM" id="Coils"/>
    </source>
</evidence>
<comment type="subcellular location">
    <subcellularLocation>
        <location evidence="1">Endomembrane system</location>
        <topology evidence="1">Peripheral membrane protein</topology>
    </subcellularLocation>
</comment>
<evidence type="ECO:0000256" key="4">
    <source>
        <dbReference type="ARBA" id="ARBA00040748"/>
    </source>
</evidence>
<dbReference type="GO" id="GO:0015031">
    <property type="term" value="P:protein transport"/>
    <property type="evidence" value="ECO:0007669"/>
    <property type="project" value="TreeGrafter"/>
</dbReference>
<dbReference type="GO" id="GO:0005769">
    <property type="term" value="C:early endosome"/>
    <property type="evidence" value="ECO:0007669"/>
    <property type="project" value="TreeGrafter"/>
</dbReference>
<dbReference type="InterPro" id="IPR027267">
    <property type="entry name" value="AH/BAR_dom_sf"/>
</dbReference>
<dbReference type="Pfam" id="PF09325">
    <property type="entry name" value="Vps5"/>
    <property type="match status" value="2"/>
</dbReference>
<reference evidence="8 9" key="1">
    <citation type="journal article" date="2018" name="G3 (Bethesda)">
        <title>Phylogenetic and Phylogenomic Definition of Rhizopus Species.</title>
        <authorList>
            <person name="Gryganskyi A.P."/>
            <person name="Golan J."/>
            <person name="Dolatabadi S."/>
            <person name="Mondo S."/>
            <person name="Robb S."/>
            <person name="Idnurm A."/>
            <person name="Muszewska A."/>
            <person name="Steczkiewicz K."/>
            <person name="Masonjones S."/>
            <person name="Liao H.L."/>
            <person name="Gajdeczka M.T."/>
            <person name="Anike F."/>
            <person name="Vuek A."/>
            <person name="Anishchenko I.M."/>
            <person name="Voigt K."/>
            <person name="de Hoog G.S."/>
            <person name="Smith M.E."/>
            <person name="Heitman J."/>
            <person name="Vilgalys R."/>
            <person name="Stajich J.E."/>
        </authorList>
    </citation>
    <scope>NUCLEOTIDE SEQUENCE [LARGE SCALE GENOMIC DNA]</scope>
    <source>
        <strain evidence="8 9">LSU 92-RS-03</strain>
    </source>
</reference>
<organism evidence="8 9">
    <name type="scientific">Rhizopus stolonifer</name>
    <name type="common">Rhizopus nigricans</name>
    <dbReference type="NCBI Taxonomy" id="4846"/>
    <lineage>
        <taxon>Eukaryota</taxon>
        <taxon>Fungi</taxon>
        <taxon>Fungi incertae sedis</taxon>
        <taxon>Mucoromycota</taxon>
        <taxon>Mucoromycotina</taxon>
        <taxon>Mucoromycetes</taxon>
        <taxon>Mucorales</taxon>
        <taxon>Mucorineae</taxon>
        <taxon>Rhizopodaceae</taxon>
        <taxon>Rhizopus</taxon>
    </lineage>
</organism>
<dbReference type="GO" id="GO:0032456">
    <property type="term" value="P:endocytic recycling"/>
    <property type="evidence" value="ECO:0007669"/>
    <property type="project" value="TreeGrafter"/>
</dbReference>
<keyword evidence="9" id="KW-1185">Reference proteome</keyword>
<proteinExistence type="predicted"/>
<sequence>MSLFRTTGKVKKPDEKFEEMKDSIEKFQDNLYVIEKLYSKIGKRQQELENNYNHFATSIRGLSGLETNIDQQLRQFAESVEHYANAFKERRRKEELLFLNDLHELFNYCNAAKERLTERDKKQITFENMSTELQGIVLERERALYPGKDLGSTSGMKIAETMADKMTDIGKARSEKIVKLENKIKQLGQQVAKATDENNNYSTQMMKEFILFKETKETELKQSLAAYADCYIEFYEKSVSIWDNILPVLNEIQ</sequence>
<evidence type="ECO:0000313" key="9">
    <source>
        <dbReference type="Proteomes" id="UP000253551"/>
    </source>
</evidence>
<keyword evidence="6" id="KW-0175">Coiled coil</keyword>
<name>A0A367KY72_RHIST</name>
<dbReference type="OrthoDB" id="205639at2759"/>
<dbReference type="GO" id="GO:0000422">
    <property type="term" value="P:autophagy of mitochondrion"/>
    <property type="evidence" value="ECO:0007669"/>
    <property type="project" value="TreeGrafter"/>
</dbReference>
<dbReference type="SUPFAM" id="SSF103657">
    <property type="entry name" value="BAR/IMD domain-like"/>
    <property type="match status" value="1"/>
</dbReference>
<comment type="caution">
    <text evidence="8">The sequence shown here is derived from an EMBL/GenBank/DDBJ whole genome shotgun (WGS) entry which is preliminary data.</text>
</comment>
<dbReference type="GO" id="GO:0061709">
    <property type="term" value="P:reticulophagy"/>
    <property type="evidence" value="ECO:0007669"/>
    <property type="project" value="TreeGrafter"/>
</dbReference>
<feature type="coiled-coil region" evidence="6">
    <location>
        <begin position="177"/>
        <end position="204"/>
    </location>
</feature>
<accession>A0A367KY72</accession>